<dbReference type="RefSeq" id="WP_010861493.1">
    <property type="nucleotide sequence ID" value="NZ_KB933445.1"/>
</dbReference>
<dbReference type="AlphaFoldDB" id="R7Z7I8"/>
<accession>R7Z7I8</accession>
<sequence length="206" mass="24273">MRDFKILKERKECMIFQASENDSRSGWIGGNAPVYFDELEGMVNKETKLNFYLSIVNPFDENEMISIFAPENFEERISKNRYPNCSLLTFKHPKTEESKFETFTNPDLVKHFISEANIVSDKKSFKESFLIKFGGTPKHIQEEEYYYKELHDDGYSFIFQVDEEGYPDTLIKPRKSYPFAFGALYLYAQILESSIENPIKGYWQYS</sequence>
<evidence type="ECO:0000313" key="1">
    <source>
        <dbReference type="EMBL" id="EON70130.1"/>
    </source>
</evidence>
<protein>
    <submittedName>
        <fullName evidence="1">Uncharacterized protein</fullName>
    </submittedName>
</protein>
<organism evidence="1 2">
    <name type="scientific">Lysinibacillus sphaericus OT4b.31</name>
    <dbReference type="NCBI Taxonomy" id="1285586"/>
    <lineage>
        <taxon>Bacteria</taxon>
        <taxon>Bacillati</taxon>
        <taxon>Bacillota</taxon>
        <taxon>Bacilli</taxon>
        <taxon>Bacillales</taxon>
        <taxon>Bacillaceae</taxon>
        <taxon>Lysinibacillus</taxon>
    </lineage>
</organism>
<gene>
    <name evidence="1" type="ORF">H131_23027</name>
</gene>
<reference evidence="1 2" key="1">
    <citation type="submission" date="2013-04" db="EMBL/GenBank/DDBJ databases">
        <title>Draft genome of the heavy metal tolerant bacterium Lysinibacillus sphaericus strain OT4b.31.</title>
        <authorList>
            <person name="Pena-Montenegro T.D."/>
            <person name="Dussan J."/>
        </authorList>
    </citation>
    <scope>NUCLEOTIDE SEQUENCE [LARGE SCALE GENOMIC DNA]</scope>
    <source>
        <strain evidence="1 2">OT4b.31</strain>
    </source>
</reference>
<dbReference type="OrthoDB" id="1029961at2"/>
<proteinExistence type="predicted"/>
<name>R7Z7I8_LYSSH</name>
<evidence type="ECO:0000313" key="2">
    <source>
        <dbReference type="Proteomes" id="UP000013911"/>
    </source>
</evidence>
<dbReference type="EMBL" id="AQPX01000070">
    <property type="protein sequence ID" value="EON70130.1"/>
    <property type="molecule type" value="Genomic_DNA"/>
</dbReference>
<dbReference type="Proteomes" id="UP000013911">
    <property type="component" value="Unassembled WGS sequence"/>
</dbReference>
<comment type="caution">
    <text evidence="1">The sequence shown here is derived from an EMBL/GenBank/DDBJ whole genome shotgun (WGS) entry which is preliminary data.</text>
</comment>
<dbReference type="eggNOG" id="ENOG50308PP">
    <property type="taxonomic scope" value="Bacteria"/>
</dbReference>
<dbReference type="HOGENOM" id="CLU_119984_0_0_9"/>
<dbReference type="PATRIC" id="fig|1285586.5.peg.4797"/>